<dbReference type="RefSeq" id="WP_279965686.1">
    <property type="nucleotide sequence ID" value="NZ_CP122537.1"/>
</dbReference>
<reference evidence="1 2" key="1">
    <citation type="submission" date="2023-04" db="EMBL/GenBank/DDBJ databases">
        <title>Jannaschia ovalis sp. nov., a marine bacterium isolated from sea tidal flat.</title>
        <authorList>
            <person name="Kwon D.Y."/>
            <person name="Kim J.-J."/>
        </authorList>
    </citation>
    <scope>NUCLEOTIDE SEQUENCE [LARGE SCALE GENOMIC DNA]</scope>
    <source>
        <strain evidence="1 2">GRR-S6-38</strain>
    </source>
</reference>
<dbReference type="Proteomes" id="UP001243420">
    <property type="component" value="Chromosome"/>
</dbReference>
<proteinExistence type="predicted"/>
<sequence length="99" mass="10198">MIRALPVLVLLTACAPELPRPEGTISATALAQTLPQLVPLDPLLARAAIPSRAEAAQAALARRAALLRARGVAPPPASDLDARGAALRARAEALRAVEI</sequence>
<accession>A0ABY8LFQ0</accession>
<gene>
    <name evidence="1" type="ORF">P8627_01345</name>
</gene>
<dbReference type="EMBL" id="CP122537">
    <property type="protein sequence ID" value="WGH78935.1"/>
    <property type="molecule type" value="Genomic_DNA"/>
</dbReference>
<evidence type="ECO:0000313" key="2">
    <source>
        <dbReference type="Proteomes" id="UP001243420"/>
    </source>
</evidence>
<keyword evidence="2" id="KW-1185">Reference proteome</keyword>
<name>A0ABY8LFQ0_9RHOB</name>
<organism evidence="1 2">
    <name type="scientific">Jannaschia ovalis</name>
    <dbReference type="NCBI Taxonomy" id="3038773"/>
    <lineage>
        <taxon>Bacteria</taxon>
        <taxon>Pseudomonadati</taxon>
        <taxon>Pseudomonadota</taxon>
        <taxon>Alphaproteobacteria</taxon>
        <taxon>Rhodobacterales</taxon>
        <taxon>Roseobacteraceae</taxon>
        <taxon>Jannaschia</taxon>
    </lineage>
</organism>
<protein>
    <submittedName>
        <fullName evidence="1">Uncharacterized protein</fullName>
    </submittedName>
</protein>
<evidence type="ECO:0000313" key="1">
    <source>
        <dbReference type="EMBL" id="WGH78935.1"/>
    </source>
</evidence>